<keyword evidence="2" id="KW-1185">Reference proteome</keyword>
<comment type="caution">
    <text evidence="1">The sequence shown here is derived from an EMBL/GenBank/DDBJ whole genome shotgun (WGS) entry which is preliminary data.</text>
</comment>
<evidence type="ECO:0000313" key="1">
    <source>
        <dbReference type="EMBL" id="SDG12372.1"/>
    </source>
</evidence>
<reference evidence="1 2" key="1">
    <citation type="submission" date="2016-10" db="EMBL/GenBank/DDBJ databases">
        <authorList>
            <person name="Varghese N."/>
            <person name="Submissions S."/>
        </authorList>
    </citation>
    <scope>NUCLEOTIDE SEQUENCE [LARGE SCALE GENOMIC DNA]</scope>
    <source>
        <strain evidence="1 2">PL 12/M</strain>
    </source>
</reference>
<dbReference type="Proteomes" id="UP000199259">
    <property type="component" value="Unassembled WGS sequence"/>
</dbReference>
<accession>A0A7Z7FDA1</accession>
<proteinExistence type="predicted"/>
<protein>
    <submittedName>
        <fullName evidence="1">Uncharacterized protein</fullName>
    </submittedName>
</protein>
<organism evidence="1 2">
    <name type="scientific">Methanolobus vulcani</name>
    <dbReference type="NCBI Taxonomy" id="38026"/>
    <lineage>
        <taxon>Archaea</taxon>
        <taxon>Methanobacteriati</taxon>
        <taxon>Methanobacteriota</taxon>
        <taxon>Stenosarchaea group</taxon>
        <taxon>Methanomicrobia</taxon>
        <taxon>Methanosarcinales</taxon>
        <taxon>Methanosarcinaceae</taxon>
        <taxon>Methanolobus</taxon>
    </lineage>
</organism>
<name>A0A7Z7FDA1_9EURY</name>
<dbReference type="AlphaFoldDB" id="A0A7Z7FDA1"/>
<evidence type="ECO:0000313" key="2">
    <source>
        <dbReference type="Proteomes" id="UP000199259"/>
    </source>
</evidence>
<sequence>MFGKIFGKNYRGKNMSDWIEYYEDNKRTALNRINNMALSTGYSRELNCWVNKYLDPFSVARTIASERKESLDPFFRIRMEAEKDLEFTLLRANKRDRSDCDIIFFESNLLLMFNLMLKHIRTA</sequence>
<gene>
    <name evidence="1" type="ORF">SAMN04488589_2232</name>
</gene>
<dbReference type="EMBL" id="FNCA01000007">
    <property type="protein sequence ID" value="SDG12372.1"/>
    <property type="molecule type" value="Genomic_DNA"/>
</dbReference>